<protein>
    <submittedName>
        <fullName evidence="2">Transmembrane protein</fullName>
    </submittedName>
</protein>
<dbReference type="WBParaSite" id="RSKR_0000997000.1">
    <property type="protein sequence ID" value="RSKR_0000997000.1"/>
    <property type="gene ID" value="RSKR_0000997000"/>
</dbReference>
<reference evidence="2" key="1">
    <citation type="submission" date="2016-11" db="UniProtKB">
        <authorList>
            <consortium name="WormBaseParasite"/>
        </authorList>
    </citation>
    <scope>IDENTIFICATION</scope>
    <source>
        <strain evidence="2">KR3021</strain>
    </source>
</reference>
<sequence length="427" mass="48413">MLISSTVEDSYKKADPVMITQKKSFLGNFIGKYSKYFVILWFLIFGSSFSFFFDLPNKPTQPDLTFTKIDASARREVLANVQFFGGKGEPFYMGFFARAINGKNMMDSKLFTQFEKIYRKTEKFILTDDANNTLSINNSNNTIKPTTFLDICEPFCTFNEVLFGFMNGRDTAMLLSMFTEPPMINYPTTSLFGYNINIGKHLFERSYDERKSMIGANISALYYTTMVTSPRKKALLLSFEEQVIRLVTEHNSNQSRDFDLVCIGEARVAVNFSIFFLLTPLLVYFKKSAQGHVYDNGQQNGAKDRTKKKKAVVGMFKKIFSLGIADILTSGCGKCFSFVLIVICVIIIPSVKISDISVGLDLRQLVKSDSLSVDGFDIVEKTVWPDSLSTVFIIERPPDFTNESQFIAFKGTLLKNSNQNLNVLQNW</sequence>
<evidence type="ECO:0000313" key="2">
    <source>
        <dbReference type="WBParaSite" id="RSKR_0000997000.1"/>
    </source>
</evidence>
<evidence type="ECO:0000313" key="1">
    <source>
        <dbReference type="Proteomes" id="UP000095286"/>
    </source>
</evidence>
<dbReference type="Proteomes" id="UP000095286">
    <property type="component" value="Unplaced"/>
</dbReference>
<organism evidence="1 2">
    <name type="scientific">Rhabditophanes sp. KR3021</name>
    <dbReference type="NCBI Taxonomy" id="114890"/>
    <lineage>
        <taxon>Eukaryota</taxon>
        <taxon>Metazoa</taxon>
        <taxon>Ecdysozoa</taxon>
        <taxon>Nematoda</taxon>
        <taxon>Chromadorea</taxon>
        <taxon>Rhabditida</taxon>
        <taxon>Tylenchina</taxon>
        <taxon>Panagrolaimomorpha</taxon>
        <taxon>Strongyloidoidea</taxon>
        <taxon>Alloionematidae</taxon>
        <taxon>Rhabditophanes</taxon>
    </lineage>
</organism>
<accession>A0AC35UC65</accession>
<name>A0AC35UC65_9BILA</name>
<proteinExistence type="predicted"/>